<evidence type="ECO:0000313" key="1">
    <source>
        <dbReference type="EMBL" id="KDN52459.1"/>
    </source>
</evidence>
<protein>
    <submittedName>
        <fullName evidence="1">Uncharacterized protein</fullName>
    </submittedName>
</protein>
<proteinExistence type="predicted"/>
<dbReference type="Proteomes" id="UP000027361">
    <property type="component" value="Unassembled WGS sequence"/>
</dbReference>
<name>A0A066WN97_TILAU</name>
<organism evidence="1 2">
    <name type="scientific">Tilletiaria anomala (strain ATCC 24038 / CBS 436.72 / UBC 951)</name>
    <dbReference type="NCBI Taxonomy" id="1037660"/>
    <lineage>
        <taxon>Eukaryota</taxon>
        <taxon>Fungi</taxon>
        <taxon>Dikarya</taxon>
        <taxon>Basidiomycota</taxon>
        <taxon>Ustilaginomycotina</taxon>
        <taxon>Exobasidiomycetes</taxon>
        <taxon>Georgefischeriales</taxon>
        <taxon>Tilletiariaceae</taxon>
        <taxon>Tilletiaria</taxon>
    </lineage>
</organism>
<comment type="caution">
    <text evidence="1">The sequence shown here is derived from an EMBL/GenBank/DDBJ whole genome shotgun (WGS) entry which is preliminary data.</text>
</comment>
<dbReference type="InParanoid" id="A0A066WN97"/>
<reference evidence="1 2" key="1">
    <citation type="submission" date="2014-05" db="EMBL/GenBank/DDBJ databases">
        <title>Draft genome sequence of a rare smut relative, Tilletiaria anomala UBC 951.</title>
        <authorList>
            <consortium name="DOE Joint Genome Institute"/>
            <person name="Toome M."/>
            <person name="Kuo A."/>
            <person name="Henrissat B."/>
            <person name="Lipzen A."/>
            <person name="Tritt A."/>
            <person name="Yoshinaga Y."/>
            <person name="Zane M."/>
            <person name="Barry K."/>
            <person name="Grigoriev I.V."/>
            <person name="Spatafora J.W."/>
            <person name="Aimea M.C."/>
        </authorList>
    </citation>
    <scope>NUCLEOTIDE SEQUENCE [LARGE SCALE GENOMIC DNA]</scope>
    <source>
        <strain evidence="1 2">UBC 951</strain>
    </source>
</reference>
<keyword evidence="2" id="KW-1185">Reference proteome</keyword>
<sequence length="178" mass="19521">MMMPCPILELSSWMTKPTRQSCTKDVPSSFLHALFGHTTGPSSILCNEENGREMLEKRNLTVNRVNCLCTHVRTLLHFKHRSTTQSIGLGGRTFMTRALTRKVESFTCLLFKSAIVATAKSLPGRVERKAGRRPPAVAEVRAEAFVDVAFNKFGLRSCDSPLSASSTPANCDSACGEV</sequence>
<dbReference type="GeneID" id="25267690"/>
<dbReference type="AlphaFoldDB" id="A0A066WN97"/>
<dbReference type="HOGENOM" id="CLU_1511635_0_0_1"/>
<dbReference type="EMBL" id="JMSN01000010">
    <property type="protein sequence ID" value="KDN52459.1"/>
    <property type="molecule type" value="Genomic_DNA"/>
</dbReference>
<dbReference type="RefSeq" id="XP_013245247.1">
    <property type="nucleotide sequence ID" value="XM_013389793.1"/>
</dbReference>
<gene>
    <name evidence="1" type="ORF">K437DRAFT_6629</name>
</gene>
<accession>A0A066WN97</accession>
<evidence type="ECO:0000313" key="2">
    <source>
        <dbReference type="Proteomes" id="UP000027361"/>
    </source>
</evidence>